<protein>
    <submittedName>
        <fullName evidence="1">Uncharacterized protein</fullName>
    </submittedName>
</protein>
<dbReference type="EMBL" id="JAINUG010000100">
    <property type="protein sequence ID" value="KAJ8397153.1"/>
    <property type="molecule type" value="Genomic_DNA"/>
</dbReference>
<evidence type="ECO:0000313" key="1">
    <source>
        <dbReference type="EMBL" id="KAJ8397153.1"/>
    </source>
</evidence>
<name>A0AAD7WHN4_9TELE</name>
<reference evidence="1" key="1">
    <citation type="journal article" date="2023" name="Science">
        <title>Genome structures resolve the early diversification of teleost fishes.</title>
        <authorList>
            <person name="Parey E."/>
            <person name="Louis A."/>
            <person name="Montfort J."/>
            <person name="Bouchez O."/>
            <person name="Roques C."/>
            <person name="Iampietro C."/>
            <person name="Lluch J."/>
            <person name="Castinel A."/>
            <person name="Donnadieu C."/>
            <person name="Desvignes T."/>
            <person name="Floi Bucao C."/>
            <person name="Jouanno E."/>
            <person name="Wen M."/>
            <person name="Mejri S."/>
            <person name="Dirks R."/>
            <person name="Jansen H."/>
            <person name="Henkel C."/>
            <person name="Chen W.J."/>
            <person name="Zahm M."/>
            <person name="Cabau C."/>
            <person name="Klopp C."/>
            <person name="Thompson A.W."/>
            <person name="Robinson-Rechavi M."/>
            <person name="Braasch I."/>
            <person name="Lecointre G."/>
            <person name="Bobe J."/>
            <person name="Postlethwait J.H."/>
            <person name="Berthelot C."/>
            <person name="Roest Crollius H."/>
            <person name="Guiguen Y."/>
        </authorList>
    </citation>
    <scope>NUCLEOTIDE SEQUENCE</scope>
    <source>
        <strain evidence="1">NC1722</strain>
    </source>
</reference>
<comment type="caution">
    <text evidence="1">The sequence shown here is derived from an EMBL/GenBank/DDBJ whole genome shotgun (WGS) entry which is preliminary data.</text>
</comment>
<sequence length="86" mass="9383">MYEERSIWAAERGGKVETLDWSEAVWELKVCADDIATPTALPPEDLRWSPRPPYAVSVPIQVPMAPAPAAPQSAALPFTALFCSVD</sequence>
<proteinExistence type="predicted"/>
<dbReference type="Proteomes" id="UP001221898">
    <property type="component" value="Unassembled WGS sequence"/>
</dbReference>
<organism evidence="1 2">
    <name type="scientific">Aldrovandia affinis</name>
    <dbReference type="NCBI Taxonomy" id="143900"/>
    <lineage>
        <taxon>Eukaryota</taxon>
        <taxon>Metazoa</taxon>
        <taxon>Chordata</taxon>
        <taxon>Craniata</taxon>
        <taxon>Vertebrata</taxon>
        <taxon>Euteleostomi</taxon>
        <taxon>Actinopterygii</taxon>
        <taxon>Neopterygii</taxon>
        <taxon>Teleostei</taxon>
        <taxon>Notacanthiformes</taxon>
        <taxon>Halosauridae</taxon>
        <taxon>Aldrovandia</taxon>
    </lineage>
</organism>
<dbReference type="AlphaFoldDB" id="A0AAD7WHN4"/>
<accession>A0AAD7WHN4</accession>
<keyword evidence="2" id="KW-1185">Reference proteome</keyword>
<evidence type="ECO:0000313" key="2">
    <source>
        <dbReference type="Proteomes" id="UP001221898"/>
    </source>
</evidence>
<gene>
    <name evidence="1" type="ORF">AAFF_G00010070</name>
</gene>